<proteinExistence type="predicted"/>
<gene>
    <name evidence="1" type="ORF">S01H1_35012</name>
</gene>
<dbReference type="AlphaFoldDB" id="X0URB0"/>
<name>X0URB0_9ZZZZ</name>
<dbReference type="EMBL" id="BARS01021838">
    <property type="protein sequence ID" value="GAG08245.1"/>
    <property type="molecule type" value="Genomic_DNA"/>
</dbReference>
<evidence type="ECO:0000313" key="1">
    <source>
        <dbReference type="EMBL" id="GAG08245.1"/>
    </source>
</evidence>
<accession>X0URB0</accession>
<reference evidence="1" key="1">
    <citation type="journal article" date="2014" name="Front. Microbiol.">
        <title>High frequency of phylogenetically diverse reductive dehalogenase-homologous genes in deep subseafloor sedimentary metagenomes.</title>
        <authorList>
            <person name="Kawai M."/>
            <person name="Futagami T."/>
            <person name="Toyoda A."/>
            <person name="Takaki Y."/>
            <person name="Nishi S."/>
            <person name="Hori S."/>
            <person name="Arai W."/>
            <person name="Tsubouchi T."/>
            <person name="Morono Y."/>
            <person name="Uchiyama I."/>
            <person name="Ito T."/>
            <person name="Fujiyama A."/>
            <person name="Inagaki F."/>
            <person name="Takami H."/>
        </authorList>
    </citation>
    <scope>NUCLEOTIDE SEQUENCE</scope>
    <source>
        <strain evidence="1">Expedition CK06-06</strain>
    </source>
</reference>
<feature type="non-terminal residue" evidence="1">
    <location>
        <position position="1"/>
    </location>
</feature>
<protein>
    <submittedName>
        <fullName evidence="1">Uncharacterized protein</fullName>
    </submittedName>
</protein>
<comment type="caution">
    <text evidence="1">The sequence shown here is derived from an EMBL/GenBank/DDBJ whole genome shotgun (WGS) entry which is preliminary data.</text>
</comment>
<sequence>SKYKIWIDPQHGYNIAQAEISRGGEGTEFGNDREISISTYLRNVQFKKIDDVWVTMEADYGFYRKMVAGDFESSDHHCKRTEFVLNPDHEALGSFETNFIRNGASTNLIGTPGILYTWQDGQVVDEKGRKVDLEKVKAKSKKVKVKRRK</sequence>
<organism evidence="1">
    <name type="scientific">marine sediment metagenome</name>
    <dbReference type="NCBI Taxonomy" id="412755"/>
    <lineage>
        <taxon>unclassified sequences</taxon>
        <taxon>metagenomes</taxon>
        <taxon>ecological metagenomes</taxon>
    </lineage>
</organism>